<evidence type="ECO:0000259" key="2">
    <source>
        <dbReference type="Pfam" id="PF01926"/>
    </source>
</evidence>
<gene>
    <name evidence="3" type="ORF">Z520_04327</name>
</gene>
<dbReference type="CDD" id="cd00882">
    <property type="entry name" value="Ras_like_GTPase"/>
    <property type="match status" value="1"/>
</dbReference>
<dbReference type="Gene3D" id="3.40.50.300">
    <property type="entry name" value="P-loop containing nucleotide triphosphate hydrolases"/>
    <property type="match status" value="1"/>
</dbReference>
<feature type="compositionally biased region" description="Basic residues" evidence="1">
    <location>
        <begin position="384"/>
        <end position="394"/>
    </location>
</feature>
<dbReference type="InterPro" id="IPR006073">
    <property type="entry name" value="GTP-bd"/>
</dbReference>
<protein>
    <recommendedName>
        <fullName evidence="2">G domain-containing protein</fullName>
    </recommendedName>
</protein>
<evidence type="ECO:0000313" key="3">
    <source>
        <dbReference type="EMBL" id="KIX99692.1"/>
    </source>
</evidence>
<dbReference type="OrthoDB" id="8954335at2759"/>
<dbReference type="Proteomes" id="UP000053411">
    <property type="component" value="Unassembled WGS sequence"/>
</dbReference>
<dbReference type="GeneID" id="27710073"/>
<feature type="compositionally biased region" description="Basic and acidic residues" evidence="1">
    <location>
        <begin position="395"/>
        <end position="416"/>
    </location>
</feature>
<dbReference type="VEuPathDB" id="FungiDB:Z520_04327"/>
<feature type="region of interest" description="Disordered" evidence="1">
    <location>
        <begin position="370"/>
        <end position="416"/>
    </location>
</feature>
<feature type="region of interest" description="Disordered" evidence="1">
    <location>
        <begin position="315"/>
        <end position="344"/>
    </location>
</feature>
<keyword evidence="4" id="KW-1185">Reference proteome</keyword>
<dbReference type="GO" id="GO:0005525">
    <property type="term" value="F:GTP binding"/>
    <property type="evidence" value="ECO:0007669"/>
    <property type="project" value="InterPro"/>
</dbReference>
<sequence>MSSYWLKPVLMSSSRAESMVIVVMGVTGSGKSSIISLLADQDVELSHSLHSNTVNVKVYSFTDEFGGTVFLVDTPGFDDTTRSDAEILREISYFLAAFANRSRLVGLIYLHRISDARMPGSAVKNLRMFKGLCGQPNYKHVVLVTTMWSEMERNGEGNVARQRLSELQSTYWADMIQSGAMVMKHNGQQSSALNIIHTLTKSANSYVTLAIQRQLVDEGRTLDDTDAGRVVCDGIQAAKSKFELEFAELRAHLDEAEQDEDEKSIDNLRNDMAAVAAQAKRRARDGHSLEVSIQQLAKEHHQWYHDLVASLQEQVHGGAQTPRSVSEERSARAQDHNLKLQEKELELEERERGLEKRELELNARRLELDKRESRLGQGQQTGTPRRKPLQHRSRSIADPKRERAHQVTSERKIKLENKQEQNVGTHLLAMFGYRRDAIGAIRRKREGQEVKRTSTSKSLSDFEHRSPSESQDE</sequence>
<proteinExistence type="predicted"/>
<feature type="region of interest" description="Disordered" evidence="1">
    <location>
        <begin position="441"/>
        <end position="473"/>
    </location>
</feature>
<organism evidence="3 4">
    <name type="scientific">Fonsecaea multimorphosa CBS 102226</name>
    <dbReference type="NCBI Taxonomy" id="1442371"/>
    <lineage>
        <taxon>Eukaryota</taxon>
        <taxon>Fungi</taxon>
        <taxon>Dikarya</taxon>
        <taxon>Ascomycota</taxon>
        <taxon>Pezizomycotina</taxon>
        <taxon>Eurotiomycetes</taxon>
        <taxon>Chaetothyriomycetidae</taxon>
        <taxon>Chaetothyriales</taxon>
        <taxon>Herpotrichiellaceae</taxon>
        <taxon>Fonsecaea</taxon>
    </lineage>
</organism>
<dbReference type="Pfam" id="PF01926">
    <property type="entry name" value="MMR_HSR1"/>
    <property type="match status" value="1"/>
</dbReference>
<accession>A0A0D2K1G1</accession>
<evidence type="ECO:0000256" key="1">
    <source>
        <dbReference type="SAM" id="MobiDB-lite"/>
    </source>
</evidence>
<name>A0A0D2K1G1_9EURO</name>
<feature type="compositionally biased region" description="Basic and acidic residues" evidence="1">
    <location>
        <begin position="325"/>
        <end position="344"/>
    </location>
</feature>
<feature type="domain" description="G" evidence="2">
    <location>
        <begin position="21"/>
        <end position="81"/>
    </location>
</feature>
<dbReference type="InterPro" id="IPR027417">
    <property type="entry name" value="P-loop_NTPase"/>
</dbReference>
<evidence type="ECO:0000313" key="4">
    <source>
        <dbReference type="Proteomes" id="UP000053411"/>
    </source>
</evidence>
<reference evidence="3 4" key="1">
    <citation type="submission" date="2015-01" db="EMBL/GenBank/DDBJ databases">
        <title>The Genome Sequence of Fonsecaea multimorphosa CBS 102226.</title>
        <authorList>
            <consortium name="The Broad Institute Genomics Platform"/>
            <person name="Cuomo C."/>
            <person name="de Hoog S."/>
            <person name="Gorbushina A."/>
            <person name="Stielow B."/>
            <person name="Teixiera M."/>
            <person name="Abouelleil A."/>
            <person name="Chapman S.B."/>
            <person name="Priest M."/>
            <person name="Young S.K."/>
            <person name="Wortman J."/>
            <person name="Nusbaum C."/>
            <person name="Birren B."/>
        </authorList>
    </citation>
    <scope>NUCLEOTIDE SEQUENCE [LARGE SCALE GENOMIC DNA]</scope>
    <source>
        <strain evidence="3 4">CBS 102226</strain>
    </source>
</reference>
<dbReference type="AlphaFoldDB" id="A0A0D2K1G1"/>
<dbReference type="SUPFAM" id="SSF52540">
    <property type="entry name" value="P-loop containing nucleoside triphosphate hydrolases"/>
    <property type="match status" value="1"/>
</dbReference>
<dbReference type="RefSeq" id="XP_016633815.1">
    <property type="nucleotide sequence ID" value="XM_016774835.1"/>
</dbReference>
<dbReference type="EMBL" id="KN848068">
    <property type="protein sequence ID" value="KIX99692.1"/>
    <property type="molecule type" value="Genomic_DNA"/>
</dbReference>